<dbReference type="AlphaFoldDB" id="A0A6J8DKU6"/>
<keyword evidence="1" id="KW-0106">Calcium</keyword>
<dbReference type="InterPro" id="IPR018247">
    <property type="entry name" value="EF_Hand_1_Ca_BS"/>
</dbReference>
<dbReference type="SUPFAM" id="SSF47473">
    <property type="entry name" value="EF-hand"/>
    <property type="match status" value="1"/>
</dbReference>
<evidence type="ECO:0000313" key="4">
    <source>
        <dbReference type="Proteomes" id="UP000507470"/>
    </source>
</evidence>
<reference evidence="3 4" key="1">
    <citation type="submission" date="2020-06" db="EMBL/GenBank/DDBJ databases">
        <authorList>
            <person name="Li R."/>
            <person name="Bekaert M."/>
        </authorList>
    </citation>
    <scope>NUCLEOTIDE SEQUENCE [LARGE SCALE GENOMIC DNA]</scope>
    <source>
        <strain evidence="4">wild</strain>
    </source>
</reference>
<dbReference type="InterPro" id="IPR011992">
    <property type="entry name" value="EF-hand-dom_pair"/>
</dbReference>
<proteinExistence type="predicted"/>
<dbReference type="Proteomes" id="UP000507470">
    <property type="component" value="Unassembled WGS sequence"/>
</dbReference>
<dbReference type="EMBL" id="CACVKT020007600">
    <property type="protein sequence ID" value="CAC5408756.1"/>
    <property type="molecule type" value="Genomic_DNA"/>
</dbReference>
<keyword evidence="4" id="KW-1185">Reference proteome</keyword>
<dbReference type="PROSITE" id="PS00018">
    <property type="entry name" value="EF_HAND_1"/>
    <property type="match status" value="1"/>
</dbReference>
<dbReference type="InterPro" id="IPR002048">
    <property type="entry name" value="EF_hand_dom"/>
</dbReference>
<gene>
    <name evidence="3" type="ORF">MCOR_42124</name>
</gene>
<dbReference type="OrthoDB" id="6199151at2759"/>
<protein>
    <recommendedName>
        <fullName evidence="2">EF-hand domain-containing protein</fullName>
    </recommendedName>
</protein>
<evidence type="ECO:0000256" key="1">
    <source>
        <dbReference type="ARBA" id="ARBA00022837"/>
    </source>
</evidence>
<name>A0A6J8DKU6_MYTCO</name>
<accession>A0A6J8DKU6</accession>
<evidence type="ECO:0000313" key="3">
    <source>
        <dbReference type="EMBL" id="CAC5408756.1"/>
    </source>
</evidence>
<organism evidence="3 4">
    <name type="scientific">Mytilus coruscus</name>
    <name type="common">Sea mussel</name>
    <dbReference type="NCBI Taxonomy" id="42192"/>
    <lineage>
        <taxon>Eukaryota</taxon>
        <taxon>Metazoa</taxon>
        <taxon>Spiralia</taxon>
        <taxon>Lophotrochozoa</taxon>
        <taxon>Mollusca</taxon>
        <taxon>Bivalvia</taxon>
        <taxon>Autobranchia</taxon>
        <taxon>Pteriomorphia</taxon>
        <taxon>Mytilida</taxon>
        <taxon>Mytiloidea</taxon>
        <taxon>Mytilidae</taxon>
        <taxon>Mytilinae</taxon>
        <taxon>Mytilus</taxon>
    </lineage>
</organism>
<dbReference type="Gene3D" id="1.10.238.10">
    <property type="entry name" value="EF-hand"/>
    <property type="match status" value="1"/>
</dbReference>
<dbReference type="PROSITE" id="PS50222">
    <property type="entry name" value="EF_HAND_2"/>
    <property type="match status" value="1"/>
</dbReference>
<evidence type="ECO:0000259" key="2">
    <source>
        <dbReference type="PROSITE" id="PS50222"/>
    </source>
</evidence>
<sequence length="218" mass="25167">MYLRTPLLVTDTMYLRTPLLVTDTMYLRTPLLVTDTMYLRTPLLVTDTMYLRTPLLVTDTMYLRKPLLVTDTMYHRTPLLVTDTMYLRTPLLVLDTMYHRTPMLVTDTYLAVQLQNHIRKMKTLLVLTTLGIVGHWLLEDILGNVPENKRSVLSRRSYENTLNFVFLMADDNRNGLLSAQELVQVTKPKDGSKPIDKARETVRLCDTNNDGELSKKGN</sequence>
<feature type="domain" description="EF-hand" evidence="2">
    <location>
        <begin position="157"/>
        <end position="192"/>
    </location>
</feature>
<dbReference type="GO" id="GO:0005509">
    <property type="term" value="F:calcium ion binding"/>
    <property type="evidence" value="ECO:0007669"/>
    <property type="project" value="InterPro"/>
</dbReference>